<evidence type="ECO:0000313" key="1">
    <source>
        <dbReference type="EMBL" id="MEI5994357.1"/>
    </source>
</evidence>
<dbReference type="Gene3D" id="3.10.20.480">
    <property type="entry name" value="Antirestriction protein ArdA, domain 1"/>
    <property type="match status" value="1"/>
</dbReference>
<evidence type="ECO:0000313" key="3">
    <source>
        <dbReference type="Proteomes" id="UP000195139"/>
    </source>
</evidence>
<dbReference type="EMBL" id="NGLE02000001">
    <property type="protein sequence ID" value="MEI5994357.1"/>
    <property type="molecule type" value="Genomic_DNA"/>
</dbReference>
<name>A0A242CF40_9ENTE</name>
<sequence>MELVRVTEEMMMEQDGKRVGGDSDHWIYLTNLKAYNEGFLLGVYLHFPFDEEDLAQAYQTICVGNEFVDEFSYSYEEYFITDYDVPFSVGEYDFPQSLAERYDSLEEYMGYPDEVVRVIAENRDAEVTIIELDDTGVSDHEKLGYALVDLGYYDIPEHLANYIDYEALGRDYDFGTSGEFVDRYYIEYM</sequence>
<gene>
    <name evidence="2" type="ORF">A5880_001826</name>
    <name evidence="1" type="ORF">A5880_001915</name>
</gene>
<dbReference type="OrthoDB" id="944647at2"/>
<comment type="caution">
    <text evidence="2">The sequence shown here is derived from an EMBL/GenBank/DDBJ whole genome shotgun (WGS) entry which is preliminary data.</text>
</comment>
<dbReference type="RefSeq" id="WP_086330736.1">
    <property type="nucleotide sequence ID" value="NZ_NGLE02000001.1"/>
</dbReference>
<protein>
    <recommendedName>
        <fullName evidence="4">Antirestriction protein ArdA</fullName>
    </recommendedName>
</protein>
<proteinExistence type="predicted"/>
<dbReference type="Gene3D" id="1.10.10.1190">
    <property type="entry name" value="Antirestriction protein ArdA, domain 3"/>
    <property type="match status" value="1"/>
</dbReference>
<dbReference type="InterPro" id="IPR009899">
    <property type="entry name" value="ArdA"/>
</dbReference>
<reference evidence="1 3" key="2">
    <citation type="submission" date="2018-07" db="EMBL/GenBank/DDBJ databases">
        <title>The Genome Sequence of Enterococcus sp. DIV0659b.</title>
        <authorList>
            <consortium name="The Broad Institute Genomics Platform"/>
            <consortium name="The Broad Institute Genomic Center for Infectious Diseases"/>
            <person name="Earl A."/>
            <person name="Manson A."/>
            <person name="Schwartman J."/>
            <person name="Gilmore M."/>
            <person name="Abouelleil A."/>
            <person name="Cao P."/>
            <person name="Chapman S."/>
            <person name="Cusick C."/>
            <person name="Shea T."/>
            <person name="Young S."/>
            <person name="Neafsey D."/>
            <person name="Nusbaum C."/>
            <person name="Birren B."/>
        </authorList>
    </citation>
    <scope>NUCLEOTIDE SEQUENCE [LARGE SCALE GENOMIC DNA]</scope>
    <source>
        <strain evidence="1 3">4G2_DIV0659</strain>
    </source>
</reference>
<dbReference type="Proteomes" id="UP000195139">
    <property type="component" value="Unassembled WGS sequence"/>
</dbReference>
<accession>A0A242CF40</accession>
<evidence type="ECO:0008006" key="4">
    <source>
        <dbReference type="Google" id="ProtNLM"/>
    </source>
</evidence>
<dbReference type="InterPro" id="IPR041893">
    <property type="entry name" value="ArdA_dom3"/>
</dbReference>
<evidence type="ECO:0000313" key="2">
    <source>
        <dbReference type="EMBL" id="OTO08826.1"/>
    </source>
</evidence>
<dbReference type="Pfam" id="PF07275">
    <property type="entry name" value="ArdA"/>
    <property type="match status" value="1"/>
</dbReference>
<keyword evidence="3" id="KW-1185">Reference proteome</keyword>
<dbReference type="EMBL" id="NGLE01000002">
    <property type="protein sequence ID" value="OTO08826.1"/>
    <property type="molecule type" value="Genomic_DNA"/>
</dbReference>
<reference evidence="2" key="1">
    <citation type="submission" date="2017-05" db="EMBL/GenBank/DDBJ databases">
        <title>The Genome Sequence of Enterococcus sp. 4G2_DIV0659.</title>
        <authorList>
            <consortium name="The Broad Institute Genomics Platform"/>
            <consortium name="The Broad Institute Genomic Center for Infectious Diseases"/>
            <person name="Earl A."/>
            <person name="Manson A."/>
            <person name="Schwartman J."/>
            <person name="Gilmore M."/>
            <person name="Abouelleil A."/>
            <person name="Cao P."/>
            <person name="Chapman S."/>
            <person name="Cusick C."/>
            <person name="Shea T."/>
            <person name="Young S."/>
            <person name="Neafsey D."/>
            <person name="Nusbaum C."/>
            <person name="Birren B."/>
        </authorList>
    </citation>
    <scope>NUCLEOTIDE SEQUENCE [LARGE SCALE GENOMIC DNA]</scope>
    <source>
        <strain evidence="2">4G2_DIV0659</strain>
    </source>
</reference>
<dbReference type="AlphaFoldDB" id="A0A242CF40"/>
<dbReference type="STRING" id="1834181.A5880_001826"/>
<organism evidence="2">
    <name type="scientific">Candidatus Enterococcus mansonii</name>
    <dbReference type="NCBI Taxonomy" id="1834181"/>
    <lineage>
        <taxon>Bacteria</taxon>
        <taxon>Bacillati</taxon>
        <taxon>Bacillota</taxon>
        <taxon>Bacilli</taxon>
        <taxon>Lactobacillales</taxon>
        <taxon>Enterococcaceae</taxon>
        <taxon>Enterococcus</taxon>
    </lineage>
</organism>
<dbReference type="InterPro" id="IPR041895">
    <property type="entry name" value="ArdA_dom1"/>
</dbReference>